<feature type="domain" description="Cadherin" evidence="11">
    <location>
        <begin position="1571"/>
        <end position="1673"/>
    </location>
</feature>
<dbReference type="InterPro" id="IPR015919">
    <property type="entry name" value="Cadherin-like_sf"/>
</dbReference>
<evidence type="ECO:0000313" key="12">
    <source>
        <dbReference type="Proteomes" id="UP000694865"/>
    </source>
</evidence>
<feature type="domain" description="Cadherin" evidence="11">
    <location>
        <begin position="1256"/>
        <end position="1352"/>
    </location>
</feature>
<keyword evidence="3" id="KW-0677">Repeat</keyword>
<dbReference type="SUPFAM" id="SSF49313">
    <property type="entry name" value="Cadherin-like"/>
    <property type="match status" value="19"/>
</dbReference>
<dbReference type="RefSeq" id="XP_002734103.1">
    <property type="nucleotide sequence ID" value="XM_002734057.1"/>
</dbReference>
<feature type="region of interest" description="Disordered" evidence="9">
    <location>
        <begin position="2634"/>
        <end position="2664"/>
    </location>
</feature>
<feature type="domain" description="Cadherin" evidence="11">
    <location>
        <begin position="502"/>
        <end position="604"/>
    </location>
</feature>
<feature type="compositionally biased region" description="Low complexity" evidence="9">
    <location>
        <begin position="282"/>
        <end position="298"/>
    </location>
</feature>
<accession>A0ABM0GNV9</accession>
<feature type="domain" description="Cadherin" evidence="11">
    <location>
        <begin position="2417"/>
        <end position="2522"/>
    </location>
</feature>
<keyword evidence="7" id="KW-0472">Membrane</keyword>
<evidence type="ECO:0000256" key="5">
    <source>
        <dbReference type="ARBA" id="ARBA00022889"/>
    </source>
</evidence>
<dbReference type="PROSITE" id="PS00232">
    <property type="entry name" value="CADHERIN_1"/>
    <property type="match status" value="8"/>
</dbReference>
<feature type="domain" description="Cadherin" evidence="11">
    <location>
        <begin position="1043"/>
        <end position="1139"/>
    </location>
</feature>
<feature type="domain" description="Cadherin" evidence="11">
    <location>
        <begin position="922"/>
        <end position="1032"/>
    </location>
</feature>
<feature type="compositionally biased region" description="Polar residues" evidence="9">
    <location>
        <begin position="2646"/>
        <end position="2661"/>
    </location>
</feature>
<dbReference type="Pfam" id="PF00028">
    <property type="entry name" value="Cadherin"/>
    <property type="match status" value="13"/>
</dbReference>
<evidence type="ECO:0000256" key="1">
    <source>
        <dbReference type="ARBA" id="ARBA00004370"/>
    </source>
</evidence>
<evidence type="ECO:0000256" key="9">
    <source>
        <dbReference type="SAM" id="MobiDB-lite"/>
    </source>
</evidence>
<organism evidence="12 13">
    <name type="scientific">Saccoglossus kowalevskii</name>
    <name type="common">Acorn worm</name>
    <dbReference type="NCBI Taxonomy" id="10224"/>
    <lineage>
        <taxon>Eukaryota</taxon>
        <taxon>Metazoa</taxon>
        <taxon>Hemichordata</taxon>
        <taxon>Enteropneusta</taxon>
        <taxon>Harrimaniidae</taxon>
        <taxon>Saccoglossus</taxon>
    </lineage>
</organism>
<keyword evidence="6" id="KW-1133">Transmembrane helix</keyword>
<feature type="compositionally biased region" description="Low complexity" evidence="9">
    <location>
        <begin position="121"/>
        <end position="137"/>
    </location>
</feature>
<comment type="subcellular location">
    <subcellularLocation>
        <location evidence="1">Membrane</location>
    </subcellularLocation>
</comment>
<dbReference type="InterPro" id="IPR050971">
    <property type="entry name" value="Cadherin-domain_protein"/>
</dbReference>
<feature type="signal peptide" evidence="10">
    <location>
        <begin position="1"/>
        <end position="22"/>
    </location>
</feature>
<feature type="compositionally biased region" description="Low complexity" evidence="9">
    <location>
        <begin position="408"/>
        <end position="444"/>
    </location>
</feature>
<feature type="region of interest" description="Disordered" evidence="9">
    <location>
        <begin position="204"/>
        <end position="243"/>
    </location>
</feature>
<protein>
    <submittedName>
        <fullName evidence="13">Cadherin-23-like</fullName>
    </submittedName>
</protein>
<feature type="domain" description="Cadherin" evidence="11">
    <location>
        <begin position="1884"/>
        <end position="1992"/>
    </location>
</feature>
<dbReference type="GeneID" id="100373359"/>
<feature type="region of interest" description="Disordered" evidence="9">
    <location>
        <begin position="42"/>
        <end position="145"/>
    </location>
</feature>
<feature type="compositionally biased region" description="Low complexity" evidence="9">
    <location>
        <begin position="454"/>
        <end position="482"/>
    </location>
</feature>
<dbReference type="Gene3D" id="2.60.40.60">
    <property type="entry name" value="Cadherins"/>
    <property type="match status" value="19"/>
</dbReference>
<feature type="domain" description="Cadherin" evidence="11">
    <location>
        <begin position="715"/>
        <end position="818"/>
    </location>
</feature>
<feature type="compositionally biased region" description="Polar residues" evidence="9">
    <location>
        <begin position="2528"/>
        <end position="2543"/>
    </location>
</feature>
<feature type="compositionally biased region" description="Low complexity" evidence="9">
    <location>
        <begin position="320"/>
        <end position="398"/>
    </location>
</feature>
<evidence type="ECO:0000313" key="13">
    <source>
        <dbReference type="RefSeq" id="XP_002734103.1"/>
    </source>
</evidence>
<keyword evidence="4 8" id="KW-0106">Calcium</keyword>
<feature type="domain" description="Cadherin" evidence="11">
    <location>
        <begin position="819"/>
        <end position="921"/>
    </location>
</feature>
<feature type="domain" description="Cadherin" evidence="11">
    <location>
        <begin position="2312"/>
        <end position="2416"/>
    </location>
</feature>
<feature type="region of interest" description="Disordered" evidence="9">
    <location>
        <begin position="272"/>
        <end position="482"/>
    </location>
</feature>
<feature type="compositionally biased region" description="Low complexity" evidence="9">
    <location>
        <begin position="213"/>
        <end position="229"/>
    </location>
</feature>
<dbReference type="Proteomes" id="UP000694865">
    <property type="component" value="Unplaced"/>
</dbReference>
<feature type="domain" description="Cadherin" evidence="11">
    <location>
        <begin position="1782"/>
        <end position="1883"/>
    </location>
</feature>
<feature type="domain" description="Cadherin" evidence="11">
    <location>
        <begin position="1993"/>
        <end position="2098"/>
    </location>
</feature>
<evidence type="ECO:0000256" key="10">
    <source>
        <dbReference type="SAM" id="SignalP"/>
    </source>
</evidence>
<evidence type="ECO:0000256" key="6">
    <source>
        <dbReference type="ARBA" id="ARBA00022989"/>
    </source>
</evidence>
<feature type="compositionally biased region" description="Basic residues" evidence="9">
    <location>
        <begin position="2497"/>
        <end position="2506"/>
    </location>
</feature>
<feature type="domain" description="Cadherin" evidence="11">
    <location>
        <begin position="2203"/>
        <end position="2311"/>
    </location>
</feature>
<feature type="domain" description="Cadherin" evidence="11">
    <location>
        <begin position="1140"/>
        <end position="1264"/>
    </location>
</feature>
<dbReference type="PANTHER" id="PTHR24025:SF23">
    <property type="entry name" value="NEURAL-CADHERIN"/>
    <property type="match status" value="1"/>
</dbReference>
<keyword evidence="12" id="KW-1185">Reference proteome</keyword>
<name>A0ABM0GNV9_SACKO</name>
<dbReference type="PROSITE" id="PS50268">
    <property type="entry name" value="CADHERIN_2"/>
    <property type="match status" value="19"/>
</dbReference>
<evidence type="ECO:0000256" key="7">
    <source>
        <dbReference type="ARBA" id="ARBA00023136"/>
    </source>
</evidence>
<feature type="chain" id="PRO_5045590700" evidence="10">
    <location>
        <begin position="23"/>
        <end position="2680"/>
    </location>
</feature>
<dbReference type="PANTHER" id="PTHR24025">
    <property type="entry name" value="DESMOGLEIN FAMILY MEMBER"/>
    <property type="match status" value="1"/>
</dbReference>
<evidence type="ECO:0000256" key="4">
    <source>
        <dbReference type="ARBA" id="ARBA00022837"/>
    </source>
</evidence>
<reference evidence="13" key="1">
    <citation type="submission" date="2025-08" db="UniProtKB">
        <authorList>
            <consortium name="RefSeq"/>
        </authorList>
    </citation>
    <scope>IDENTIFICATION</scope>
    <source>
        <tissue evidence="13">Testes</tissue>
    </source>
</reference>
<proteinExistence type="predicted"/>
<keyword evidence="5" id="KW-0130">Cell adhesion</keyword>
<feature type="domain" description="Cadherin" evidence="11">
    <location>
        <begin position="1354"/>
        <end position="1467"/>
    </location>
</feature>
<feature type="domain" description="Cadherin" evidence="11">
    <location>
        <begin position="1468"/>
        <end position="1570"/>
    </location>
</feature>
<gene>
    <name evidence="13" type="primary">LOC100373359</name>
</gene>
<feature type="region of interest" description="Disordered" evidence="9">
    <location>
        <begin position="2496"/>
        <end position="2552"/>
    </location>
</feature>
<dbReference type="PRINTS" id="PR00205">
    <property type="entry name" value="CADHERIN"/>
</dbReference>
<keyword evidence="10" id="KW-0732">Signal</keyword>
<sequence length="2680" mass="295981">MGTNLKIIIILISIWIIPGIISSTEEPTTDLTTSLDTITELTTEITTEETTTDLTTSLHTTTESTTETTTEESTTYLTTSLDTNTESTTEITTEESTTDLTTLLNTTTELTTETTTEESTTDLTTSLDTTTESTTETTTEESTTDLTTLLDTTTELTTEITTEESTTDLTTSLDITTELTTETTTEKSTTDLTTSLDTTIESTTEITTEESTTDLTTSLDTTTELTTETTTEESTTDLTTSLDTTTELTTKITTEEPTTDLTTSLDTTIESITETTPEEPTTDLTTSLDTTTELTTETTTEESTTDLTTSLDTTTEESTTDLTTSLDTTTKLTTETTTEEPTTIITTSLDTTTDSTGETTTDEPTTSITTSLDTTADSTSEATTDEPTTSITTSLDTTAEPTSEATTDKPTTSITTPLDTTADSTSEATTDEPTTSITTSLDTTAEPTSEATTDEPTTSITTSLDTTADSTSETTTDAPTTETQFSTNIYAPPCEVVSGYENATFQNVFVYENEPYGTFVTVLLSTELYSEYDVIYEFAGRVEHFAIDINGTVTTLLPLDRESRDLFHYAVVGYIADETKCFNLPVAEELLITVLDVNDNSPNFTSEIYVGSVDENSPDYTEVIMFPPILATDKDDRLHASIVYSLTGEGSEMFHIDQFTGEITTSHINLDYEMNTTFHLTVTAKDCNGEYGSRESNSSVVIQISDVNDNAPVFEQSEYNYILAEDTELGYNLDILSAVDDDDGINGRVIYYLENGDHGDFKIDRYSGALYVSGELDREVRFSYNLNIIAIDGGDPILETNTTVIIHITDINDNIPVFSQEVYTNSVQEDLSIGSYVLSVTANDADSGMNGNITYTIDTNDFTINGITGEIYTNRMFDYENHDDRTHEFMVEGRDNGIPSHTSSASVVIQILDVNDNSPTFTHTQYNGTIMDGTLAYSPVVVTHAFDLDSGDNGNIFYYMTENTTDFFSVDYKGVVYLTDDVTYDDLEDVLGPDDSLQFSVVCQDNGTPSRQSSTNIYVIFKNVDNTNSSCVSNASWCGSFWYKFKVVEHSPANTVVGDVSDEASAMTNPSYDILEESASELFWVDDDGVIRTVDDSVDRETNATIMLTVEIVSGSPAITKYVPVYINVLDINDNAPSFNPSSYFVGVLEYTPSDSIIAVVHASDPDYGINSTLTYIVQQPAHTYFFMEFNILKNSQELVIADMITAGLDVVNGVVDIIIEVRDGGYEYSLNDATVRLTIMEATVDPGGRTYDNSTVMENSPAGTNVTHVEAEGYEGYDIIYDFSQSNVEQFHIDSYTGVVTTTEPLDRETRETYRYEVVAKLEGDSACLVDPVIAELLITVLDENDNSPKFSQTEPYSGSIDENSPPDTTVMMIEEIIASDLDKGYNELIIYTLDGPGHEQFQIDSRTAVITTTDDTDILDLDRERYDQYELFVTASDRGGGDGSLNSTATVIINILDVNDNNPQFEYSLYMYSFEENITTGYLIDTLVATDLDEGDNAKIIYSIVYGSEGKFRIDRYSGELTVISELDREKTASYKLNISADNGVPGRIDFTEVLIDLIDINDNAPQFSETTYRANQEEEVQNGTFVLRVVAEDPDENDNGLLTYSLNSTNFVINPDTGEIFTYSCLDYEDPDGRRYDFYAYTQDNRPPYYTSTASVIISIVDINDNSPEFASDRYDGTVEDGTGAGHVVLTVTATDEDSGENGRISYHLTDNTTNLFAIDDRGLIQLTGPIYYDADYLDEYHSLQFTAVAEDHGIPPLNGTAKVNVTVTKTNDVALEFNQTYYDGSVVEEQEPGAYVLTVSAGNDDDDICYRFTHRVDEFSINSNGEIFTMETLDREEKEWYSFSVAAQDCDPEREPQQRTAYTSVMVYVLDINDNHPIFIDLPYQMYVVEDDYTSTSDTVIGQVTATDADAGTNAEVSYEIIGDGNNEQIFYIDETEGTIYAIGFIDRESKESYILTVMVTDHGVLSLSSTATVTIDVLDVNDNAPIFSEDGYHGTVKENTVNDDPIVAVLATDSDLGDNGTVSYSIIHGNDGNFQIDEYTGIITPAGSADIDYEHKIYYRLTVMAMDMGIVPLNSTTTVYINVTDVNDNAPYFVGEPYGRKISANAQTNDSVVNVTAEDKDTGKNSLIRYQFQDYEGDHFTIDTWTGEIRVGDSSLTSAQKENKLIVEAHDHGEPSLYNTTEVYIYITDLNLNWPQFDPAYYAAQVNENASNGTFVVQVTATDADALDSTEGAGDVYYEILDGNHNGFFEIDSITGAIYTNGSIDRETQEYVNMTVRAYDGGVPVNDNTTSVDIKLLDANDNPPELNPSEMEATLPHNTPIGTFVVDVDATDQDTVGYITYSLEPSVEYIQELFIINETSGVILTQSEFEMGDINSDHQINVMAHDGIHSDYGHILVEVYYNDSNTHAPRFSEDLYSTTVYENISIGTNLTLNITAYDVDGVSYSLRYLGNERGIYVIDDVTAIISTVHLLDPYNMTQQYNLTVVATDHGVKPKTRSKKQNNNRVPDLPVPNLPPRKKDQTRESVYTKATPSRVNSEYQRPDNIEDNQRDLIDYCDLGPDDNIVNQDYIEMKGNSAIRDGHEDDDAGDGYIVPSTELNLAHNYLDIKHINPDVNQRRYMDQGRYNEGAMLADENDGDSHNESSLTSIHGAASTSNLESHRRMPSWVEGYDKVDEL</sequence>
<evidence type="ECO:0000256" key="2">
    <source>
        <dbReference type="ARBA" id="ARBA00022692"/>
    </source>
</evidence>
<feature type="domain" description="Cadherin" evidence="11">
    <location>
        <begin position="2099"/>
        <end position="2202"/>
    </location>
</feature>
<dbReference type="InterPro" id="IPR020894">
    <property type="entry name" value="Cadherin_CS"/>
</dbReference>
<dbReference type="CDD" id="cd11304">
    <property type="entry name" value="Cadherin_repeat"/>
    <property type="match status" value="18"/>
</dbReference>
<evidence type="ECO:0000259" key="11">
    <source>
        <dbReference type="PROSITE" id="PS50268"/>
    </source>
</evidence>
<feature type="domain" description="Cadherin" evidence="11">
    <location>
        <begin position="1674"/>
        <end position="1781"/>
    </location>
</feature>
<feature type="compositionally biased region" description="Low complexity" evidence="9">
    <location>
        <begin position="52"/>
        <end position="91"/>
    </location>
</feature>
<dbReference type="InterPro" id="IPR002126">
    <property type="entry name" value="Cadherin-like_dom"/>
</dbReference>
<dbReference type="SMART" id="SM00112">
    <property type="entry name" value="CA"/>
    <property type="match status" value="19"/>
</dbReference>
<feature type="compositionally biased region" description="Low complexity" evidence="9">
    <location>
        <begin position="98"/>
        <end position="114"/>
    </location>
</feature>
<evidence type="ECO:0000256" key="3">
    <source>
        <dbReference type="ARBA" id="ARBA00022737"/>
    </source>
</evidence>
<evidence type="ECO:0000256" key="8">
    <source>
        <dbReference type="PROSITE-ProRule" id="PRU00043"/>
    </source>
</evidence>
<keyword evidence="2" id="KW-0812">Transmembrane</keyword>
<feature type="domain" description="Cadherin" evidence="11">
    <location>
        <begin position="605"/>
        <end position="714"/>
    </location>
</feature>